<keyword evidence="12" id="KW-0813">Transport</keyword>
<dbReference type="AlphaFoldDB" id="A0A839IU70"/>
<comment type="similarity">
    <text evidence="10 12">Belongs to the fluoride channel Fluc/FEX (TC 1.A.43) family.</text>
</comment>
<evidence type="ECO:0000256" key="5">
    <source>
        <dbReference type="ARBA" id="ARBA00022989"/>
    </source>
</evidence>
<reference evidence="13 14" key="1">
    <citation type="submission" date="2020-08" db="EMBL/GenBank/DDBJ databases">
        <title>Oceanospirillum sp. nov. isolated from marine sediment.</title>
        <authorList>
            <person name="Ji X."/>
        </authorList>
    </citation>
    <scope>NUCLEOTIDE SEQUENCE [LARGE SCALE GENOMIC DNA]</scope>
    <source>
        <strain evidence="13 14">D5</strain>
    </source>
</reference>
<comment type="function">
    <text evidence="12">Fluoride-specific ion channel. Important for reducing fluoride concentration in the cell, thus reducing its toxicity.</text>
</comment>
<keyword evidence="8 12" id="KW-0472">Membrane</keyword>
<feature type="transmembrane region" description="Helical" evidence="12">
    <location>
        <begin position="67"/>
        <end position="85"/>
    </location>
</feature>
<dbReference type="RefSeq" id="WP_182810259.1">
    <property type="nucleotide sequence ID" value="NZ_JACJFM010000029.1"/>
</dbReference>
<dbReference type="InterPro" id="IPR003691">
    <property type="entry name" value="FluC"/>
</dbReference>
<feature type="transmembrane region" description="Helical" evidence="12">
    <location>
        <begin position="33"/>
        <end position="55"/>
    </location>
</feature>
<dbReference type="PANTHER" id="PTHR28259">
    <property type="entry name" value="FLUORIDE EXPORT PROTEIN 1-RELATED"/>
    <property type="match status" value="1"/>
</dbReference>
<comment type="catalytic activity">
    <reaction evidence="11">
        <text>fluoride(in) = fluoride(out)</text>
        <dbReference type="Rhea" id="RHEA:76159"/>
        <dbReference type="ChEBI" id="CHEBI:17051"/>
    </reaction>
    <physiologicalReaction direction="left-to-right" evidence="11">
        <dbReference type="Rhea" id="RHEA:76160"/>
    </physiologicalReaction>
</comment>
<dbReference type="HAMAP" id="MF_00454">
    <property type="entry name" value="FluC"/>
    <property type="match status" value="1"/>
</dbReference>
<feature type="binding site" evidence="12">
    <location>
        <position position="78"/>
    </location>
    <ligand>
        <name>Na(+)</name>
        <dbReference type="ChEBI" id="CHEBI:29101"/>
        <note>structural</note>
    </ligand>
</feature>
<evidence type="ECO:0000256" key="4">
    <source>
        <dbReference type="ARBA" id="ARBA00022692"/>
    </source>
</evidence>
<evidence type="ECO:0000256" key="1">
    <source>
        <dbReference type="ARBA" id="ARBA00004651"/>
    </source>
</evidence>
<keyword evidence="3" id="KW-0997">Cell inner membrane</keyword>
<evidence type="ECO:0000256" key="8">
    <source>
        <dbReference type="ARBA" id="ARBA00023136"/>
    </source>
</evidence>
<comment type="caution">
    <text evidence="13">The sequence shown here is derived from an EMBL/GenBank/DDBJ whole genome shotgun (WGS) entry which is preliminary data.</text>
</comment>
<keyword evidence="12" id="KW-0479">Metal-binding</keyword>
<keyword evidence="5 12" id="KW-1133">Transmembrane helix</keyword>
<evidence type="ECO:0000256" key="11">
    <source>
        <dbReference type="ARBA" id="ARBA00035585"/>
    </source>
</evidence>
<evidence type="ECO:0000313" key="13">
    <source>
        <dbReference type="EMBL" id="MBB1488488.1"/>
    </source>
</evidence>
<evidence type="ECO:0000256" key="10">
    <source>
        <dbReference type="ARBA" id="ARBA00035120"/>
    </source>
</evidence>
<dbReference type="GO" id="GO:0062054">
    <property type="term" value="F:fluoride channel activity"/>
    <property type="evidence" value="ECO:0007669"/>
    <property type="project" value="UniProtKB-UniRule"/>
</dbReference>
<evidence type="ECO:0000256" key="7">
    <source>
        <dbReference type="ARBA" id="ARBA00023065"/>
    </source>
</evidence>
<dbReference type="GO" id="GO:0140114">
    <property type="term" value="P:cellular detoxification of fluoride"/>
    <property type="evidence" value="ECO:0007669"/>
    <property type="project" value="UniProtKB-UniRule"/>
</dbReference>
<keyword evidence="2 12" id="KW-1003">Cell membrane</keyword>
<keyword evidence="9 12" id="KW-0407">Ion channel</keyword>
<keyword evidence="4 12" id="KW-0812">Transmembrane</keyword>
<keyword evidence="7 12" id="KW-0406">Ion transport</keyword>
<dbReference type="GO" id="GO:0005886">
    <property type="term" value="C:plasma membrane"/>
    <property type="evidence" value="ECO:0007669"/>
    <property type="project" value="UniProtKB-SubCell"/>
</dbReference>
<dbReference type="Pfam" id="PF02537">
    <property type="entry name" value="CRCB"/>
    <property type="match status" value="1"/>
</dbReference>
<dbReference type="NCBIfam" id="TIGR00494">
    <property type="entry name" value="crcB"/>
    <property type="match status" value="1"/>
</dbReference>
<gene>
    <name evidence="12 13" type="primary">crcB</name>
    <name evidence="12" type="synonym">fluC</name>
    <name evidence="13" type="ORF">H4O21_17940</name>
</gene>
<evidence type="ECO:0000256" key="3">
    <source>
        <dbReference type="ARBA" id="ARBA00022519"/>
    </source>
</evidence>
<protein>
    <recommendedName>
        <fullName evidence="12">Fluoride-specific ion channel FluC</fullName>
    </recommendedName>
</protein>
<evidence type="ECO:0000256" key="6">
    <source>
        <dbReference type="ARBA" id="ARBA00023053"/>
    </source>
</evidence>
<evidence type="ECO:0000256" key="9">
    <source>
        <dbReference type="ARBA" id="ARBA00023303"/>
    </source>
</evidence>
<keyword evidence="14" id="KW-1185">Reference proteome</keyword>
<sequence length="125" mass="13301">MNQMLAVAIGGAVGAMGRYWIVGLATQWFGKGFPYGTMLVNVAGSVLIGVLYSLIVQHLKLEPHWQAVLMTGFTGAFTTFSTFALESLNLFQSGRTTAALVYIVLSVICCLAAVAVGIWLGKQLA</sequence>
<dbReference type="PANTHER" id="PTHR28259:SF1">
    <property type="entry name" value="FLUORIDE EXPORT PROTEIN 1-RELATED"/>
    <property type="match status" value="1"/>
</dbReference>
<feature type="transmembrane region" description="Helical" evidence="12">
    <location>
        <begin position="97"/>
        <end position="120"/>
    </location>
</feature>
<dbReference type="Proteomes" id="UP000565262">
    <property type="component" value="Unassembled WGS sequence"/>
</dbReference>
<evidence type="ECO:0000313" key="14">
    <source>
        <dbReference type="Proteomes" id="UP000565262"/>
    </source>
</evidence>
<accession>A0A839IU70</accession>
<comment type="activity regulation">
    <text evidence="12">Na(+) is not transported, but it plays an essential structural role and its presence is essential for fluoride channel function.</text>
</comment>
<feature type="binding site" evidence="12">
    <location>
        <position position="75"/>
    </location>
    <ligand>
        <name>Na(+)</name>
        <dbReference type="ChEBI" id="CHEBI:29101"/>
        <note>structural</note>
    </ligand>
</feature>
<organism evidence="13 14">
    <name type="scientific">Oceanospirillum sediminis</name>
    <dbReference type="NCBI Taxonomy" id="2760088"/>
    <lineage>
        <taxon>Bacteria</taxon>
        <taxon>Pseudomonadati</taxon>
        <taxon>Pseudomonadota</taxon>
        <taxon>Gammaproteobacteria</taxon>
        <taxon>Oceanospirillales</taxon>
        <taxon>Oceanospirillaceae</taxon>
        <taxon>Oceanospirillum</taxon>
    </lineage>
</organism>
<dbReference type="EMBL" id="JACJFM010000029">
    <property type="protein sequence ID" value="MBB1488488.1"/>
    <property type="molecule type" value="Genomic_DNA"/>
</dbReference>
<dbReference type="GO" id="GO:0046872">
    <property type="term" value="F:metal ion binding"/>
    <property type="evidence" value="ECO:0007669"/>
    <property type="project" value="UniProtKB-KW"/>
</dbReference>
<comment type="subcellular location">
    <subcellularLocation>
        <location evidence="1 12">Cell membrane</location>
        <topology evidence="1 12">Multi-pass membrane protein</topology>
    </subcellularLocation>
</comment>
<name>A0A839IU70_9GAMM</name>
<keyword evidence="6 12" id="KW-0915">Sodium</keyword>
<proteinExistence type="inferred from homology"/>
<evidence type="ECO:0000256" key="2">
    <source>
        <dbReference type="ARBA" id="ARBA00022475"/>
    </source>
</evidence>
<evidence type="ECO:0000256" key="12">
    <source>
        <dbReference type="HAMAP-Rule" id="MF_00454"/>
    </source>
</evidence>